<protein>
    <recommendedName>
        <fullName evidence="1">YhcG N-terminal domain-containing protein</fullName>
    </recommendedName>
</protein>
<dbReference type="Proteomes" id="UP001501094">
    <property type="component" value="Unassembled WGS sequence"/>
</dbReference>
<proteinExistence type="predicted"/>
<feature type="domain" description="YhcG N-terminal" evidence="1">
    <location>
        <begin position="28"/>
        <end position="83"/>
    </location>
</feature>
<accession>A0ABP4ZLZ7</accession>
<name>A0ABP4ZLZ7_9MICO</name>
<reference evidence="3" key="1">
    <citation type="journal article" date="2019" name="Int. J. Syst. Evol. Microbiol.">
        <title>The Global Catalogue of Microorganisms (GCM) 10K type strain sequencing project: providing services to taxonomists for standard genome sequencing and annotation.</title>
        <authorList>
            <consortium name="The Broad Institute Genomics Platform"/>
            <consortium name="The Broad Institute Genome Sequencing Center for Infectious Disease"/>
            <person name="Wu L."/>
            <person name="Ma J."/>
        </authorList>
    </citation>
    <scope>NUCLEOTIDE SEQUENCE [LARGE SCALE GENOMIC DNA]</scope>
    <source>
        <strain evidence="3">JCM 14326</strain>
    </source>
</reference>
<keyword evidence="3" id="KW-1185">Reference proteome</keyword>
<evidence type="ECO:0000313" key="3">
    <source>
        <dbReference type="Proteomes" id="UP001501094"/>
    </source>
</evidence>
<evidence type="ECO:0000259" key="1">
    <source>
        <dbReference type="Pfam" id="PF17761"/>
    </source>
</evidence>
<evidence type="ECO:0000313" key="2">
    <source>
        <dbReference type="EMBL" id="GAA1863457.1"/>
    </source>
</evidence>
<comment type="caution">
    <text evidence="2">The sequence shown here is derived from an EMBL/GenBank/DDBJ whole genome shotgun (WGS) entry which is preliminary data.</text>
</comment>
<organism evidence="2 3">
    <name type="scientific">Myceligenerans crystallogenes</name>
    <dbReference type="NCBI Taxonomy" id="316335"/>
    <lineage>
        <taxon>Bacteria</taxon>
        <taxon>Bacillati</taxon>
        <taxon>Actinomycetota</taxon>
        <taxon>Actinomycetes</taxon>
        <taxon>Micrococcales</taxon>
        <taxon>Promicromonosporaceae</taxon>
        <taxon>Myceligenerans</taxon>
    </lineage>
</organism>
<gene>
    <name evidence="2" type="ORF">GCM10009751_21700</name>
</gene>
<sequence>MPVRHVRRRAGRDGSPVPAGYDEFCADLRTRVQETRERAARQVNAEMIRLYWQAGRDVLVRKREHGWSPRETERVAARVRRELEPLERLARQLVEDLTTAALPVDSTRVAEVIHELRAIQATFDGATADTTPDGLRLSGFHAYDHCVRELLDALEPPTKDHDAQGP</sequence>
<dbReference type="Pfam" id="PF17761">
    <property type="entry name" value="DUF1016_N"/>
    <property type="match status" value="1"/>
</dbReference>
<dbReference type="EMBL" id="BAAANL010000004">
    <property type="protein sequence ID" value="GAA1863457.1"/>
    <property type="molecule type" value="Genomic_DNA"/>
</dbReference>
<dbReference type="InterPro" id="IPR041527">
    <property type="entry name" value="YhcG_N"/>
</dbReference>